<keyword evidence="3" id="KW-1185">Reference proteome</keyword>
<dbReference type="EMBL" id="JAWRVI010000100">
    <property type="protein sequence ID" value="KAK4077298.1"/>
    <property type="molecule type" value="Genomic_DNA"/>
</dbReference>
<feature type="compositionally biased region" description="Low complexity" evidence="1">
    <location>
        <begin position="99"/>
        <end position="113"/>
    </location>
</feature>
<gene>
    <name evidence="2" type="ORF">Purlil1_12382</name>
</gene>
<evidence type="ECO:0000256" key="1">
    <source>
        <dbReference type="SAM" id="MobiDB-lite"/>
    </source>
</evidence>
<protein>
    <recommendedName>
        <fullName evidence="4">Zinc finger PHD-type domain-containing protein</fullName>
    </recommendedName>
</protein>
<evidence type="ECO:0008006" key="4">
    <source>
        <dbReference type="Google" id="ProtNLM"/>
    </source>
</evidence>
<proteinExistence type="predicted"/>
<dbReference type="InterPro" id="IPR013083">
    <property type="entry name" value="Znf_RING/FYVE/PHD"/>
</dbReference>
<accession>A0ABR0BH32</accession>
<comment type="caution">
    <text evidence="2">The sequence shown here is derived from an EMBL/GenBank/DDBJ whole genome shotgun (WGS) entry which is preliminary data.</text>
</comment>
<name>A0ABR0BH32_PURLI</name>
<reference evidence="2 3" key="1">
    <citation type="journal article" date="2024" name="Microbiol. Resour. Announc.">
        <title>Genome annotations for the ascomycete fungi Trichoderma harzianum, Trichoderma aggressivum, and Purpureocillium lilacinum.</title>
        <authorList>
            <person name="Beijen E.P.W."/>
            <person name="Ohm R.A."/>
        </authorList>
    </citation>
    <scope>NUCLEOTIDE SEQUENCE [LARGE SCALE GENOMIC DNA]</scope>
    <source>
        <strain evidence="2 3">CBS 150709</strain>
    </source>
</reference>
<organism evidence="2 3">
    <name type="scientific">Purpureocillium lilacinum</name>
    <name type="common">Paecilomyces lilacinus</name>
    <dbReference type="NCBI Taxonomy" id="33203"/>
    <lineage>
        <taxon>Eukaryota</taxon>
        <taxon>Fungi</taxon>
        <taxon>Dikarya</taxon>
        <taxon>Ascomycota</taxon>
        <taxon>Pezizomycotina</taxon>
        <taxon>Sordariomycetes</taxon>
        <taxon>Hypocreomycetidae</taxon>
        <taxon>Hypocreales</taxon>
        <taxon>Ophiocordycipitaceae</taxon>
        <taxon>Purpureocillium</taxon>
    </lineage>
</organism>
<evidence type="ECO:0000313" key="3">
    <source>
        <dbReference type="Proteomes" id="UP001287286"/>
    </source>
</evidence>
<feature type="region of interest" description="Disordered" evidence="1">
    <location>
        <begin position="97"/>
        <end position="126"/>
    </location>
</feature>
<dbReference type="Proteomes" id="UP001287286">
    <property type="component" value="Unassembled WGS sequence"/>
</dbReference>
<dbReference type="SUPFAM" id="SSF57850">
    <property type="entry name" value="RING/U-box"/>
    <property type="match status" value="1"/>
</dbReference>
<evidence type="ECO:0000313" key="2">
    <source>
        <dbReference type="EMBL" id="KAK4077298.1"/>
    </source>
</evidence>
<dbReference type="Gene3D" id="3.30.40.10">
    <property type="entry name" value="Zinc/RING finger domain, C3HC4 (zinc finger)"/>
    <property type="match status" value="1"/>
</dbReference>
<feature type="compositionally biased region" description="Polar residues" evidence="1">
    <location>
        <begin position="114"/>
        <end position="124"/>
    </location>
</feature>
<feature type="compositionally biased region" description="Polar residues" evidence="1">
    <location>
        <begin position="206"/>
        <end position="217"/>
    </location>
</feature>
<sequence length="294" mass="32052">MPPTKPQFRALNGDPALCSAWIKSENRCCQRQISASDRKLRDRLLSLYRNSRVPDIETALIQLFFCKNWHRPGGKYSISEMAQTSILAYLQARAPSYPAQPQGTQAASGGTTTVAPAQTQQGSFQDVRGYRRSARLQQQIAAPAPVASLRPRSRQGDESTTPSEAAGQRQRTSDGIGGYGRSALGQERSDSVPASAPSTHEVPLQSGESSVAPTTVRRSARRLPAQTFAQAPAGRADPRRHREVDVGEECAICRDELGLPRDVARCNGCSNDYHIACVAECFRTAEGRPKCPTW</sequence>
<feature type="region of interest" description="Disordered" evidence="1">
    <location>
        <begin position="140"/>
        <end position="242"/>
    </location>
</feature>